<reference evidence="2 3" key="1">
    <citation type="journal article" date="2015" name="Genome Biol. Evol.">
        <title>Comparative Genomics of a Bacterivorous Green Alga Reveals Evolutionary Causalities and Consequences of Phago-Mixotrophic Mode of Nutrition.</title>
        <authorList>
            <person name="Burns J.A."/>
            <person name="Paasch A."/>
            <person name="Narechania A."/>
            <person name="Kim E."/>
        </authorList>
    </citation>
    <scope>NUCLEOTIDE SEQUENCE [LARGE SCALE GENOMIC DNA]</scope>
    <source>
        <strain evidence="2 3">PLY_AMNH</strain>
    </source>
</reference>
<sequence length="694" mass="78642">MLAKRRRLDKLPQASIFSSLGVKRGVKSTNNDPVVRRPKLSDTEYIRGICGGDDDSEEEQEELNEAEKRWQPVLYKAFQKSKVVVGRPKKTAFENGSLPFQKVDCKAIRAYVASRDYAVFPKRGAFESDEDFFLWLDMEEINPELAQTASSTASSVDNFQKKTYRWSPLEIEVVMKKYKQLGGNKLATVRWFRENLSGSIIAARLHASNIQWWEKTYVQATSNLQSAPVKRGRAKALNEASEFYRRVVQVVKKHLAAGLPGNATVISSLIRSLVAREDPSSLSSKFNVSPSWTYAFLHSEDMVARRATTNRKEPSDWEFQFERQILRIAHIVRLYNIPPALVIGFDHSGFQILPLKNTTWAERGSSVVPMIGLDDMRQITGVVVEALGDNFEGLVVGMQLVYQGKTDRCLPDREHRAKDMFSDFIFGYTYNHWADEDTNVDLFADIIVVHLLAVKTRLKLLDDHKALVMILDAWPVQKTESFRGRVRSEWPWIVLLYIFAGGTGRSQKYDIDGVNVMKPKLNERAGLYVQKQFTERLDAGENPDEIRLDLTLSTLKVQQLYWMGEVHAEFKANVPARTKGWVKTKVPLAFTQEWQERALVWHEEGKLWKGNTVEEVPVGEEPTPLATQDDMDVGPFTDGAAAQAMLAPTHEPLSSRGTFESEGGATVIANKKKAKQGITAEDLEYELEDMTPET</sequence>
<feature type="compositionally biased region" description="Acidic residues" evidence="1">
    <location>
        <begin position="681"/>
        <end position="694"/>
    </location>
</feature>
<comment type="caution">
    <text evidence="2">The sequence shown here is derived from an EMBL/GenBank/DDBJ whole genome shotgun (WGS) entry which is preliminary data.</text>
</comment>
<keyword evidence="3" id="KW-1185">Reference proteome</keyword>
<feature type="region of interest" description="Disordered" evidence="1">
    <location>
        <begin position="670"/>
        <end position="694"/>
    </location>
</feature>
<accession>A0AAE0LF22</accession>
<protein>
    <submittedName>
        <fullName evidence="2">Uncharacterized protein</fullName>
    </submittedName>
</protein>
<dbReference type="Proteomes" id="UP001190700">
    <property type="component" value="Unassembled WGS sequence"/>
</dbReference>
<dbReference type="AlphaFoldDB" id="A0AAE0LF22"/>
<proteinExistence type="predicted"/>
<dbReference type="EMBL" id="LGRX02003062">
    <property type="protein sequence ID" value="KAK3283036.1"/>
    <property type="molecule type" value="Genomic_DNA"/>
</dbReference>
<organism evidence="2 3">
    <name type="scientific">Cymbomonas tetramitiformis</name>
    <dbReference type="NCBI Taxonomy" id="36881"/>
    <lineage>
        <taxon>Eukaryota</taxon>
        <taxon>Viridiplantae</taxon>
        <taxon>Chlorophyta</taxon>
        <taxon>Pyramimonadophyceae</taxon>
        <taxon>Pyramimonadales</taxon>
        <taxon>Pyramimonadaceae</taxon>
        <taxon>Cymbomonas</taxon>
    </lineage>
</organism>
<gene>
    <name evidence="2" type="ORF">CYMTET_9245</name>
</gene>
<evidence type="ECO:0000313" key="2">
    <source>
        <dbReference type="EMBL" id="KAK3283036.1"/>
    </source>
</evidence>
<name>A0AAE0LF22_9CHLO</name>
<evidence type="ECO:0000256" key="1">
    <source>
        <dbReference type="SAM" id="MobiDB-lite"/>
    </source>
</evidence>
<evidence type="ECO:0000313" key="3">
    <source>
        <dbReference type="Proteomes" id="UP001190700"/>
    </source>
</evidence>